<evidence type="ECO:0000313" key="2">
    <source>
        <dbReference type="EMBL" id="KTB28457.1"/>
    </source>
</evidence>
<dbReference type="EMBL" id="LATX01002476">
    <property type="protein sequence ID" value="KTB28457.1"/>
    <property type="molecule type" value="Genomic_DNA"/>
</dbReference>
<protein>
    <submittedName>
        <fullName evidence="2">Uncharacterized protein</fullName>
    </submittedName>
</protein>
<gene>
    <name evidence="2" type="ORF">WG66_18965</name>
</gene>
<organism evidence="2 3">
    <name type="scientific">Moniliophthora roreri</name>
    <name type="common">Frosty pod rot fungus</name>
    <name type="synonym">Monilia roreri</name>
    <dbReference type="NCBI Taxonomy" id="221103"/>
    <lineage>
        <taxon>Eukaryota</taxon>
        <taxon>Fungi</taxon>
        <taxon>Dikarya</taxon>
        <taxon>Basidiomycota</taxon>
        <taxon>Agaricomycotina</taxon>
        <taxon>Agaricomycetes</taxon>
        <taxon>Agaricomycetidae</taxon>
        <taxon>Agaricales</taxon>
        <taxon>Marasmiineae</taxon>
        <taxon>Marasmiaceae</taxon>
        <taxon>Moniliophthora</taxon>
    </lineage>
</organism>
<evidence type="ECO:0000313" key="3">
    <source>
        <dbReference type="Proteomes" id="UP000054988"/>
    </source>
</evidence>
<dbReference type="Proteomes" id="UP000054988">
    <property type="component" value="Unassembled WGS sequence"/>
</dbReference>
<feature type="region of interest" description="Disordered" evidence="1">
    <location>
        <begin position="1"/>
        <end position="58"/>
    </location>
</feature>
<reference evidence="2 3" key="1">
    <citation type="submission" date="2015-12" db="EMBL/GenBank/DDBJ databases">
        <title>Draft genome sequence of Moniliophthora roreri, the causal agent of frosty pod rot of cacao.</title>
        <authorList>
            <person name="Aime M.C."/>
            <person name="Diaz-Valderrama J.R."/>
            <person name="Kijpornyongpan T."/>
            <person name="Phillips-Mora W."/>
        </authorList>
    </citation>
    <scope>NUCLEOTIDE SEQUENCE [LARGE SCALE GENOMIC DNA]</scope>
    <source>
        <strain evidence="2 3">MCA 2952</strain>
    </source>
</reference>
<accession>A0A0W0EWJ9</accession>
<evidence type="ECO:0000256" key="1">
    <source>
        <dbReference type="SAM" id="MobiDB-lite"/>
    </source>
</evidence>
<dbReference type="AlphaFoldDB" id="A0A0W0EWJ9"/>
<feature type="compositionally biased region" description="Basic and acidic residues" evidence="1">
    <location>
        <begin position="39"/>
        <end position="50"/>
    </location>
</feature>
<sequence length="58" mass="6339">MSILSRGAGIDGSPLARLRNHNGEHGSLFEADSIGSGDIRMDRRNEEEHMVGPTESFK</sequence>
<proteinExistence type="predicted"/>
<comment type="caution">
    <text evidence="2">The sequence shown here is derived from an EMBL/GenBank/DDBJ whole genome shotgun (WGS) entry which is preliminary data.</text>
</comment>
<name>A0A0W0EWJ9_MONRR</name>